<evidence type="ECO:0000256" key="1">
    <source>
        <dbReference type="ARBA" id="ARBA00004141"/>
    </source>
</evidence>
<name>A0ABT7YVJ2_9ACTN</name>
<dbReference type="Proteomes" id="UP001171902">
    <property type="component" value="Unassembled WGS sequence"/>
</dbReference>
<evidence type="ECO:0000313" key="6">
    <source>
        <dbReference type="EMBL" id="MDN3242648.1"/>
    </source>
</evidence>
<evidence type="ECO:0000256" key="5">
    <source>
        <dbReference type="SAM" id="Phobius"/>
    </source>
</evidence>
<proteinExistence type="predicted"/>
<reference evidence="6" key="1">
    <citation type="submission" date="2023-06" db="EMBL/GenBank/DDBJ databases">
        <title>Gycomyces niveus sp.nov., a novel actinomycete isolated from soil in Shouguang.</title>
        <authorList>
            <person name="Yang X."/>
            <person name="Zhao J."/>
        </authorList>
    </citation>
    <scope>NUCLEOTIDE SEQUENCE</scope>
    <source>
        <strain evidence="6">NEAU C2</strain>
    </source>
</reference>
<dbReference type="RefSeq" id="WP_289959315.1">
    <property type="nucleotide sequence ID" value="NZ_JAUEMJ010000009.1"/>
</dbReference>
<protein>
    <submittedName>
        <fullName evidence="6">DoxX family protein</fullName>
    </submittedName>
</protein>
<comment type="caution">
    <text evidence="6">The sequence shown here is derived from an EMBL/GenBank/DDBJ whole genome shotgun (WGS) entry which is preliminary data.</text>
</comment>
<dbReference type="EMBL" id="JAUEMJ010000009">
    <property type="protein sequence ID" value="MDN3242648.1"/>
    <property type="molecule type" value="Genomic_DNA"/>
</dbReference>
<gene>
    <name evidence="6" type="ORF">QWI33_23195</name>
</gene>
<keyword evidence="2 5" id="KW-0812">Transmembrane</keyword>
<comment type="subcellular location">
    <subcellularLocation>
        <location evidence="1">Membrane</location>
        <topology evidence="1">Multi-pass membrane protein</topology>
    </subcellularLocation>
</comment>
<feature type="transmembrane region" description="Helical" evidence="5">
    <location>
        <begin position="27"/>
        <end position="47"/>
    </location>
</feature>
<keyword evidence="3 5" id="KW-1133">Transmembrane helix</keyword>
<accession>A0ABT7YVJ2</accession>
<feature type="transmembrane region" description="Helical" evidence="5">
    <location>
        <begin position="67"/>
        <end position="84"/>
    </location>
</feature>
<evidence type="ECO:0000256" key="2">
    <source>
        <dbReference type="ARBA" id="ARBA00022692"/>
    </source>
</evidence>
<keyword evidence="7" id="KW-1185">Reference proteome</keyword>
<sequence length="148" mass="15798">MSTYDRTADETVLATTADEGPGKALDITTWVLQILLGAFMIVASGTPKLFGVEAAAEGFDLIGWGDWFMYLVGALEIAGGIGLLIPRVAGLAAIGLGLLMIGAAIFNAAILDYPVITPLILLVLFAGVAWVRRQQTQRFFKHGFKSVR</sequence>
<keyword evidence="4 5" id="KW-0472">Membrane</keyword>
<feature type="transmembrane region" description="Helical" evidence="5">
    <location>
        <begin position="115"/>
        <end position="131"/>
    </location>
</feature>
<feature type="transmembrane region" description="Helical" evidence="5">
    <location>
        <begin position="91"/>
        <end position="109"/>
    </location>
</feature>
<evidence type="ECO:0000256" key="4">
    <source>
        <dbReference type="ARBA" id="ARBA00023136"/>
    </source>
</evidence>
<evidence type="ECO:0000256" key="3">
    <source>
        <dbReference type="ARBA" id="ARBA00022989"/>
    </source>
</evidence>
<organism evidence="6 7">
    <name type="scientific">Glycomyces tritici</name>
    <dbReference type="NCBI Taxonomy" id="2665176"/>
    <lineage>
        <taxon>Bacteria</taxon>
        <taxon>Bacillati</taxon>
        <taxon>Actinomycetota</taxon>
        <taxon>Actinomycetes</taxon>
        <taxon>Glycomycetales</taxon>
        <taxon>Glycomycetaceae</taxon>
        <taxon>Glycomyces</taxon>
    </lineage>
</organism>
<evidence type="ECO:0000313" key="7">
    <source>
        <dbReference type="Proteomes" id="UP001171902"/>
    </source>
</evidence>
<dbReference type="Pfam" id="PF13564">
    <property type="entry name" value="DoxX_2"/>
    <property type="match status" value="1"/>
</dbReference>
<dbReference type="InterPro" id="IPR032808">
    <property type="entry name" value="DoxX"/>
</dbReference>